<protein>
    <submittedName>
        <fullName evidence="8">PCD18 protein</fullName>
    </submittedName>
</protein>
<dbReference type="Pfam" id="PF00028">
    <property type="entry name" value="Cadherin"/>
    <property type="match status" value="1"/>
</dbReference>
<dbReference type="InterPro" id="IPR050174">
    <property type="entry name" value="Protocadherin/Cadherin-CA"/>
</dbReference>
<keyword evidence="4" id="KW-0472">Membrane</keyword>
<dbReference type="SMART" id="SM00112">
    <property type="entry name" value="CA"/>
    <property type="match status" value="1"/>
</dbReference>
<proteinExistence type="predicted"/>
<organism evidence="8 9">
    <name type="scientific">Todus mexicanus</name>
    <name type="common">Puerto Rican tody</name>
    <dbReference type="NCBI Taxonomy" id="135184"/>
    <lineage>
        <taxon>Eukaryota</taxon>
        <taxon>Metazoa</taxon>
        <taxon>Chordata</taxon>
        <taxon>Craniata</taxon>
        <taxon>Vertebrata</taxon>
        <taxon>Euteleostomi</taxon>
        <taxon>Archelosauria</taxon>
        <taxon>Archosauria</taxon>
        <taxon>Dinosauria</taxon>
        <taxon>Saurischia</taxon>
        <taxon>Theropoda</taxon>
        <taxon>Coelurosauria</taxon>
        <taxon>Aves</taxon>
        <taxon>Neognathae</taxon>
        <taxon>Neoaves</taxon>
        <taxon>Telluraves</taxon>
        <taxon>Coraciimorphae</taxon>
        <taxon>Coraciiformes</taxon>
        <taxon>Todidae</taxon>
        <taxon>Todus</taxon>
    </lineage>
</organism>
<gene>
    <name evidence="8" type="primary">Pcdh18</name>
    <name evidence="8" type="ORF">TODMEX_R10261</name>
</gene>
<feature type="domain" description="Cadherin" evidence="7">
    <location>
        <begin position="1"/>
        <end position="75"/>
    </location>
</feature>
<evidence type="ECO:0000256" key="2">
    <source>
        <dbReference type="ARBA" id="ARBA00022692"/>
    </source>
</evidence>
<dbReference type="CDD" id="cd11304">
    <property type="entry name" value="Cadherin_repeat"/>
    <property type="match status" value="1"/>
</dbReference>
<dbReference type="PANTHER" id="PTHR24028">
    <property type="entry name" value="CADHERIN-87A"/>
    <property type="match status" value="1"/>
</dbReference>
<keyword evidence="5" id="KW-0325">Glycoprotein</keyword>
<evidence type="ECO:0000256" key="3">
    <source>
        <dbReference type="ARBA" id="ARBA00022989"/>
    </source>
</evidence>
<feature type="non-terminal residue" evidence="8">
    <location>
        <position position="1"/>
    </location>
</feature>
<dbReference type="PROSITE" id="PS50268">
    <property type="entry name" value="CADHERIN_2"/>
    <property type="match status" value="1"/>
</dbReference>
<evidence type="ECO:0000259" key="7">
    <source>
        <dbReference type="PROSITE" id="PS50268"/>
    </source>
</evidence>
<keyword evidence="3" id="KW-1133">Transmembrane helix</keyword>
<keyword evidence="6" id="KW-0106">Calcium</keyword>
<sequence length="76" mass="8211">VTATDPDLGDNGQVTYTILESYILGSSITTYVTIDPSNGAIYALRTFDHEEVNQIAFMVQARDGGNQQLVSNTTVV</sequence>
<feature type="non-terminal residue" evidence="8">
    <location>
        <position position="76"/>
    </location>
</feature>
<dbReference type="PANTHER" id="PTHR24028:SF9">
    <property type="entry name" value="PROTOCADHERIN-18"/>
    <property type="match status" value="1"/>
</dbReference>
<comment type="caution">
    <text evidence="8">The sequence shown here is derived from an EMBL/GenBank/DDBJ whole genome shotgun (WGS) entry which is preliminary data.</text>
</comment>
<evidence type="ECO:0000313" key="8">
    <source>
        <dbReference type="EMBL" id="NWI67202.1"/>
    </source>
</evidence>
<name>A0A851DEG6_TODME</name>
<dbReference type="SUPFAM" id="SSF49313">
    <property type="entry name" value="Cadherin-like"/>
    <property type="match status" value="1"/>
</dbReference>
<evidence type="ECO:0000256" key="5">
    <source>
        <dbReference type="ARBA" id="ARBA00023180"/>
    </source>
</evidence>
<evidence type="ECO:0000313" key="9">
    <source>
        <dbReference type="Proteomes" id="UP000660247"/>
    </source>
</evidence>
<comment type="subcellular location">
    <subcellularLocation>
        <location evidence="1">Membrane</location>
        <topology evidence="1">Single-pass membrane protein</topology>
    </subcellularLocation>
</comment>
<dbReference type="InterPro" id="IPR015919">
    <property type="entry name" value="Cadherin-like_sf"/>
</dbReference>
<evidence type="ECO:0000256" key="6">
    <source>
        <dbReference type="PROSITE-ProRule" id="PRU00043"/>
    </source>
</evidence>
<keyword evidence="2" id="KW-0812">Transmembrane</keyword>
<dbReference type="AlphaFoldDB" id="A0A851DEG6"/>
<dbReference type="GO" id="GO:0005886">
    <property type="term" value="C:plasma membrane"/>
    <property type="evidence" value="ECO:0007669"/>
    <property type="project" value="TreeGrafter"/>
</dbReference>
<dbReference type="Gene3D" id="2.60.40.60">
    <property type="entry name" value="Cadherins"/>
    <property type="match status" value="1"/>
</dbReference>
<dbReference type="InterPro" id="IPR002126">
    <property type="entry name" value="Cadherin-like_dom"/>
</dbReference>
<accession>A0A851DEG6</accession>
<reference evidence="8" key="1">
    <citation type="submission" date="2019-10" db="EMBL/GenBank/DDBJ databases">
        <title>Bird 10,000 Genomes (B10K) Project - Family phase.</title>
        <authorList>
            <person name="Zhang G."/>
        </authorList>
    </citation>
    <scope>NUCLEOTIDE SEQUENCE</scope>
    <source>
        <strain evidence="8">B10K-DU-002-69</strain>
        <tissue evidence="8">Muscle</tissue>
    </source>
</reference>
<dbReference type="OrthoDB" id="6252479at2759"/>
<keyword evidence="9" id="KW-1185">Reference proteome</keyword>
<dbReference type="GO" id="GO:0005509">
    <property type="term" value="F:calcium ion binding"/>
    <property type="evidence" value="ECO:0007669"/>
    <property type="project" value="UniProtKB-UniRule"/>
</dbReference>
<evidence type="ECO:0000256" key="1">
    <source>
        <dbReference type="ARBA" id="ARBA00004167"/>
    </source>
</evidence>
<dbReference type="GO" id="GO:0007156">
    <property type="term" value="P:homophilic cell adhesion via plasma membrane adhesion molecules"/>
    <property type="evidence" value="ECO:0007669"/>
    <property type="project" value="InterPro"/>
</dbReference>
<evidence type="ECO:0000256" key="4">
    <source>
        <dbReference type="ARBA" id="ARBA00023136"/>
    </source>
</evidence>
<dbReference type="EMBL" id="WEIS01055548">
    <property type="protein sequence ID" value="NWI67202.1"/>
    <property type="molecule type" value="Genomic_DNA"/>
</dbReference>
<dbReference type="Proteomes" id="UP000660247">
    <property type="component" value="Unassembled WGS sequence"/>
</dbReference>